<keyword evidence="8 9" id="KW-0472">Membrane</keyword>
<dbReference type="SUPFAM" id="SSF90123">
    <property type="entry name" value="ABC transporter transmembrane region"/>
    <property type="match status" value="1"/>
</dbReference>
<dbReference type="EC" id="3.6.3.-" evidence="14"/>
<dbReference type="InterPro" id="IPR017871">
    <property type="entry name" value="ABC_transporter-like_CS"/>
</dbReference>
<evidence type="ECO:0000259" key="11">
    <source>
        <dbReference type="PROSITE" id="PS50893"/>
    </source>
</evidence>
<dbReference type="CDD" id="cd00038">
    <property type="entry name" value="CAP_ED"/>
    <property type="match status" value="1"/>
</dbReference>
<dbReference type="SUPFAM" id="SSF51206">
    <property type="entry name" value="cAMP-binding domain-like"/>
    <property type="match status" value="1"/>
</dbReference>
<dbReference type="InterPro" id="IPR003439">
    <property type="entry name" value="ABC_transporter-like_ATP-bd"/>
</dbReference>
<dbReference type="PROSITE" id="PS00211">
    <property type="entry name" value="ABC_TRANSPORTER_1"/>
    <property type="match status" value="1"/>
</dbReference>
<keyword evidence="6 14" id="KW-0067">ATP-binding</keyword>
<evidence type="ECO:0000256" key="3">
    <source>
        <dbReference type="ARBA" id="ARBA00022475"/>
    </source>
</evidence>
<dbReference type="PANTHER" id="PTHR43394">
    <property type="entry name" value="ATP-DEPENDENT PERMEASE MDL1, MITOCHONDRIAL"/>
    <property type="match status" value="1"/>
</dbReference>
<dbReference type="InterPro" id="IPR027417">
    <property type="entry name" value="P-loop_NTPase"/>
</dbReference>
<dbReference type="InterPro" id="IPR036640">
    <property type="entry name" value="ABC1_TM_sf"/>
</dbReference>
<dbReference type="InterPro" id="IPR039421">
    <property type="entry name" value="Type_1_exporter"/>
</dbReference>
<feature type="domain" description="Cyclic nucleotide-binding" evidence="10">
    <location>
        <begin position="594"/>
        <end position="696"/>
    </location>
</feature>
<dbReference type="SMART" id="SM00382">
    <property type="entry name" value="AAA"/>
    <property type="match status" value="1"/>
</dbReference>
<dbReference type="OrthoDB" id="9806127at2"/>
<dbReference type="GO" id="GO:0015421">
    <property type="term" value="F:ABC-type oligopeptide transporter activity"/>
    <property type="evidence" value="ECO:0007669"/>
    <property type="project" value="TreeGrafter"/>
</dbReference>
<dbReference type="RefSeq" id="WP_083503152.1">
    <property type="nucleotide sequence ID" value="NZ_CAAAHV010000012.1"/>
</dbReference>
<dbReference type="InterPro" id="IPR000595">
    <property type="entry name" value="cNMP-bd_dom"/>
</dbReference>
<comment type="subcellular location">
    <subcellularLocation>
        <location evidence="1">Cell membrane</location>
        <topology evidence="1">Multi-pass membrane protein</topology>
    </subcellularLocation>
</comment>
<keyword evidence="5" id="KW-0547">Nucleotide-binding</keyword>
<evidence type="ECO:0000256" key="1">
    <source>
        <dbReference type="ARBA" id="ARBA00004651"/>
    </source>
</evidence>
<evidence type="ECO:0000313" key="16">
    <source>
        <dbReference type="Proteomes" id="UP000255066"/>
    </source>
</evidence>
<dbReference type="Gene3D" id="1.20.1560.10">
    <property type="entry name" value="ABC transporter type 1, transmembrane domain"/>
    <property type="match status" value="1"/>
</dbReference>
<evidence type="ECO:0000256" key="4">
    <source>
        <dbReference type="ARBA" id="ARBA00022692"/>
    </source>
</evidence>
<evidence type="ECO:0000313" key="13">
    <source>
        <dbReference type="EMBL" id="KTC69435.1"/>
    </source>
</evidence>
<gene>
    <name evidence="13" type="ORF">Lbir_2174</name>
    <name evidence="14" type="ORF">NCTC12437_01450</name>
</gene>
<feature type="domain" description="ABC transmembrane type-1" evidence="12">
    <location>
        <begin position="22"/>
        <end position="304"/>
    </location>
</feature>
<dbReference type="GO" id="GO:0016887">
    <property type="term" value="F:ATP hydrolysis activity"/>
    <property type="evidence" value="ECO:0007669"/>
    <property type="project" value="InterPro"/>
</dbReference>
<evidence type="ECO:0000256" key="2">
    <source>
        <dbReference type="ARBA" id="ARBA00022448"/>
    </source>
</evidence>
<evidence type="ECO:0000256" key="6">
    <source>
        <dbReference type="ARBA" id="ARBA00022840"/>
    </source>
</evidence>
<evidence type="ECO:0000256" key="9">
    <source>
        <dbReference type="SAM" id="Phobius"/>
    </source>
</evidence>
<dbReference type="AlphaFoldDB" id="A0A378IA08"/>
<keyword evidence="15" id="KW-1185">Reference proteome</keyword>
<dbReference type="InterPro" id="IPR014710">
    <property type="entry name" value="RmlC-like_jellyroll"/>
</dbReference>
<protein>
    <submittedName>
        <fullName evidence="14">ABC transporter ATP-binding protein</fullName>
        <ecNumber evidence="14">3.6.3.-</ecNumber>
    </submittedName>
</protein>
<dbReference type="Pfam" id="PF00664">
    <property type="entry name" value="ABC_membrane"/>
    <property type="match status" value="1"/>
</dbReference>
<keyword evidence="3" id="KW-1003">Cell membrane</keyword>
<proteinExistence type="predicted"/>
<dbReference type="Pfam" id="PF00005">
    <property type="entry name" value="ABC_tran"/>
    <property type="match status" value="1"/>
</dbReference>
<name>A0A378IA08_9GAMM</name>
<reference evidence="13 15" key="1">
    <citation type="submission" date="2015-11" db="EMBL/GenBank/DDBJ databases">
        <title>Genomic analysis of 38 Legionella species identifies large and diverse effector repertoires.</title>
        <authorList>
            <person name="Burstein D."/>
            <person name="Amaro F."/>
            <person name="Zusman T."/>
            <person name="Lifshitz Z."/>
            <person name="Cohen O."/>
            <person name="Gilbert J.A."/>
            <person name="Pupko T."/>
            <person name="Shuman H.A."/>
            <person name="Segal G."/>
        </authorList>
    </citation>
    <scope>NUCLEOTIDE SEQUENCE [LARGE SCALE GENOMIC DNA]</scope>
    <source>
        <strain evidence="13 15">CDC#1407-AL-14</strain>
    </source>
</reference>
<dbReference type="SMART" id="SM00100">
    <property type="entry name" value="cNMP"/>
    <property type="match status" value="1"/>
</dbReference>
<dbReference type="Proteomes" id="UP000054735">
    <property type="component" value="Unassembled WGS sequence"/>
</dbReference>
<feature type="domain" description="ABC transporter" evidence="11">
    <location>
        <begin position="335"/>
        <end position="569"/>
    </location>
</feature>
<evidence type="ECO:0000256" key="8">
    <source>
        <dbReference type="ARBA" id="ARBA00023136"/>
    </source>
</evidence>
<dbReference type="GO" id="GO:0005524">
    <property type="term" value="F:ATP binding"/>
    <property type="evidence" value="ECO:0007669"/>
    <property type="project" value="UniProtKB-KW"/>
</dbReference>
<dbReference type="CDD" id="cd07346">
    <property type="entry name" value="ABC_6TM_exporters"/>
    <property type="match status" value="1"/>
</dbReference>
<feature type="transmembrane region" description="Helical" evidence="9">
    <location>
        <begin position="56"/>
        <end position="77"/>
    </location>
</feature>
<keyword evidence="2" id="KW-0813">Transport</keyword>
<dbReference type="InterPro" id="IPR018490">
    <property type="entry name" value="cNMP-bd_dom_sf"/>
</dbReference>
<dbReference type="PANTHER" id="PTHR43394:SF1">
    <property type="entry name" value="ATP-BINDING CASSETTE SUB-FAMILY B MEMBER 10, MITOCHONDRIAL"/>
    <property type="match status" value="1"/>
</dbReference>
<sequence>MSIYGLYQKMFKYQMQQPMLFALLIFSVFGAVLFQCLQPVIVEWLINKVISSQDTFLLAIAISLLSINFLFFCLVFIMRIKILSSMGARIMADIRCQLFSRLQDMDLDEYYKTKTTPLISYFSEHLSLIESTTLFITWSIIGDFFLCISAAAVLFYFDWLITLILLPCVILILSLSRFFFRQTAKETKNKQLVDAEIIDTVQENISMQDVIRLELLKNYRKNLFKSIINESININCRYNLNLGLSSISLLLGVTFSILLIYSLGGVLVFYKVLSMGAFVGFILLFRTFLGAINNISNTLPLIMRCAASFEVIDGLLKTRQTSPRETNLPRIENALAFEEVSFNYNSGMPSLKSLSFKIKAGQFVGIVGLSGSGKSTLLKLILKELKPTTGNIFFDNQNYSNIPQESLLAQTSVVMQEPKLFEGSILKNIEMGKLGASEDEVIQAAKKAGVHEEIIKLPQGYNTMIGRKHSNLSGGQKQRICIARALIANPAILCLDEASSSLDPFSSSLIDQTISELAGLHTIISITHRLGSVVNADSILVMNQGQIIESGNHISLLKQNGFYAQLWNKQQGFTLIPEQGFVKVNPDWLKHIPLIADLDDNTKREIADSMITERWDKGEIVFKQGDPEDKFYIIAIGMVDVFLEKNATEKHIASLSDGDFFGEIGLLYHCERNATVKTNSTCLFLSLSSDAFYKIIHNLPEDKMQNFLEKAYVRLTEEQKTNAYATRFNLKNLD</sequence>
<evidence type="ECO:0000259" key="10">
    <source>
        <dbReference type="PROSITE" id="PS50042"/>
    </source>
</evidence>
<organism evidence="14 16">
    <name type="scientific">Legionella birminghamensis</name>
    <dbReference type="NCBI Taxonomy" id="28083"/>
    <lineage>
        <taxon>Bacteria</taxon>
        <taxon>Pseudomonadati</taxon>
        <taxon>Pseudomonadota</taxon>
        <taxon>Gammaproteobacteria</taxon>
        <taxon>Legionellales</taxon>
        <taxon>Legionellaceae</taxon>
        <taxon>Legionella</taxon>
    </lineage>
</organism>
<evidence type="ECO:0000256" key="5">
    <source>
        <dbReference type="ARBA" id="ARBA00022741"/>
    </source>
</evidence>
<dbReference type="GO" id="GO:0005886">
    <property type="term" value="C:plasma membrane"/>
    <property type="evidence" value="ECO:0007669"/>
    <property type="project" value="UniProtKB-SubCell"/>
</dbReference>
<dbReference type="InterPro" id="IPR011527">
    <property type="entry name" value="ABC1_TM_dom"/>
</dbReference>
<evidence type="ECO:0000256" key="7">
    <source>
        <dbReference type="ARBA" id="ARBA00022989"/>
    </source>
</evidence>
<accession>A0A378IA08</accession>
<evidence type="ECO:0000313" key="15">
    <source>
        <dbReference type="Proteomes" id="UP000054735"/>
    </source>
</evidence>
<dbReference type="PROSITE" id="PS50893">
    <property type="entry name" value="ABC_TRANSPORTER_2"/>
    <property type="match status" value="1"/>
</dbReference>
<evidence type="ECO:0000259" key="12">
    <source>
        <dbReference type="PROSITE" id="PS50929"/>
    </source>
</evidence>
<evidence type="ECO:0000313" key="14">
    <source>
        <dbReference type="EMBL" id="STX31676.1"/>
    </source>
</evidence>
<dbReference type="STRING" id="28083.Lbir_2174"/>
<keyword evidence="7 9" id="KW-1133">Transmembrane helix</keyword>
<dbReference type="EMBL" id="UGNW01000001">
    <property type="protein sequence ID" value="STX31676.1"/>
    <property type="molecule type" value="Genomic_DNA"/>
</dbReference>
<reference evidence="14 16" key="2">
    <citation type="submission" date="2018-06" db="EMBL/GenBank/DDBJ databases">
        <authorList>
            <consortium name="Pathogen Informatics"/>
            <person name="Doyle S."/>
        </authorList>
    </citation>
    <scope>NUCLEOTIDE SEQUENCE [LARGE SCALE GENOMIC DNA]</scope>
    <source>
        <strain evidence="14 16">NCTC12437</strain>
    </source>
</reference>
<feature type="transmembrane region" description="Helical" evidence="9">
    <location>
        <begin position="135"/>
        <end position="157"/>
    </location>
</feature>
<feature type="transmembrane region" description="Helical" evidence="9">
    <location>
        <begin position="20"/>
        <end position="41"/>
    </location>
</feature>
<dbReference type="PROSITE" id="PS50042">
    <property type="entry name" value="CNMP_BINDING_3"/>
    <property type="match status" value="1"/>
</dbReference>
<dbReference type="Pfam" id="PF00027">
    <property type="entry name" value="cNMP_binding"/>
    <property type="match status" value="1"/>
</dbReference>
<dbReference type="FunFam" id="3.40.50.300:FF:000221">
    <property type="entry name" value="Multidrug ABC transporter ATP-binding protein"/>
    <property type="match status" value="1"/>
</dbReference>
<dbReference type="SUPFAM" id="SSF52540">
    <property type="entry name" value="P-loop containing nucleoside triphosphate hydrolases"/>
    <property type="match status" value="1"/>
</dbReference>
<dbReference type="PRINTS" id="PR00103">
    <property type="entry name" value="CAMPKINASE"/>
</dbReference>
<feature type="transmembrane region" description="Helical" evidence="9">
    <location>
        <begin position="163"/>
        <end position="180"/>
    </location>
</feature>
<dbReference type="Gene3D" id="2.60.120.10">
    <property type="entry name" value="Jelly Rolls"/>
    <property type="match status" value="1"/>
</dbReference>
<keyword evidence="14" id="KW-0378">Hydrolase</keyword>
<dbReference type="Proteomes" id="UP000255066">
    <property type="component" value="Unassembled WGS sequence"/>
</dbReference>
<dbReference type="PROSITE" id="PS50929">
    <property type="entry name" value="ABC_TM1F"/>
    <property type="match status" value="1"/>
</dbReference>
<dbReference type="EMBL" id="LNXT01000040">
    <property type="protein sequence ID" value="KTC69435.1"/>
    <property type="molecule type" value="Genomic_DNA"/>
</dbReference>
<keyword evidence="4 9" id="KW-0812">Transmembrane</keyword>
<dbReference type="Gene3D" id="3.40.50.300">
    <property type="entry name" value="P-loop containing nucleotide triphosphate hydrolases"/>
    <property type="match status" value="1"/>
</dbReference>
<dbReference type="InterPro" id="IPR003593">
    <property type="entry name" value="AAA+_ATPase"/>
</dbReference>
<feature type="transmembrane region" description="Helical" evidence="9">
    <location>
        <begin position="247"/>
        <end position="270"/>
    </location>
</feature>